<comment type="caution">
    <text evidence="2">The sequence shown here is derived from an EMBL/GenBank/DDBJ whole genome shotgun (WGS) entry which is preliminary data.</text>
</comment>
<dbReference type="EMBL" id="SRHY01000085">
    <property type="protein sequence ID" value="TFJ90254.1"/>
    <property type="molecule type" value="Genomic_DNA"/>
</dbReference>
<evidence type="ECO:0000313" key="3">
    <source>
        <dbReference type="Proteomes" id="UP000298484"/>
    </source>
</evidence>
<sequence>MFASEENGHNQVKKILKITRDFTDEIDINVSSYFLYYRSGKREKVERAILKLSEEQLLEDMFMVNFIDENNKEHIRLRYRKDNNNDIELENILSVMLASGDIYDFKKTLFYPEINRYGGKKIYKIVYKLFAADTSSMGIFKGLYANYNEIGSALYLSSFILLELLGNDIDLLYDYLEYGIEKDSKYVKPFAKRRNEHCDIVLQSLQDYQRKSNSLLLERKSLSNEILISAEKVGLSKEEIFYLVKSIIHMSMNRHFPFKRDLEIEANQFMRFAFSNIRNKLGKVSQLL</sequence>
<dbReference type="Proteomes" id="UP000298484">
    <property type="component" value="Unassembled WGS sequence"/>
</dbReference>
<dbReference type="InterPro" id="IPR023809">
    <property type="entry name" value="Thiopep_bacteriocin_synth_dom"/>
</dbReference>
<name>A0A4Y9A7H8_9BACI</name>
<evidence type="ECO:0000259" key="1">
    <source>
        <dbReference type="Pfam" id="PF14028"/>
    </source>
</evidence>
<dbReference type="OrthoDB" id="1273722at2"/>
<dbReference type="AlphaFoldDB" id="A0A4Y9A7H8"/>
<protein>
    <recommendedName>
        <fullName evidence="1">Thiopeptide-type bacteriocin biosynthesis domain-containing protein</fullName>
    </recommendedName>
</protein>
<dbReference type="Pfam" id="PF14028">
    <property type="entry name" value="Lant_dehydr_C"/>
    <property type="match status" value="1"/>
</dbReference>
<organism evidence="2 3">
    <name type="scientific">Lentibacillus salicampi</name>
    <dbReference type="NCBI Taxonomy" id="175306"/>
    <lineage>
        <taxon>Bacteria</taxon>
        <taxon>Bacillati</taxon>
        <taxon>Bacillota</taxon>
        <taxon>Bacilli</taxon>
        <taxon>Bacillales</taxon>
        <taxon>Bacillaceae</taxon>
        <taxon>Lentibacillus</taxon>
    </lineage>
</organism>
<keyword evidence="3" id="KW-1185">Reference proteome</keyword>
<accession>A0A4Y9A7H8</accession>
<dbReference type="NCBIfam" id="TIGR03891">
    <property type="entry name" value="thiopep_ocin"/>
    <property type="match status" value="1"/>
</dbReference>
<evidence type="ECO:0000313" key="2">
    <source>
        <dbReference type="EMBL" id="TFJ90254.1"/>
    </source>
</evidence>
<gene>
    <name evidence="2" type="ORF">E4U82_19310</name>
</gene>
<reference evidence="2 3" key="1">
    <citation type="submission" date="2019-03" db="EMBL/GenBank/DDBJ databases">
        <title>Genome sequence of Lentibacillus salicampi ATCC BAA-719.</title>
        <authorList>
            <person name="Maclea K.S."/>
            <person name="Simoes Junior M."/>
        </authorList>
    </citation>
    <scope>NUCLEOTIDE SEQUENCE [LARGE SCALE GENOMIC DNA]</scope>
    <source>
        <strain evidence="2 3">ATCC BAA-719</strain>
    </source>
</reference>
<feature type="domain" description="Thiopeptide-type bacteriocin biosynthesis" evidence="1">
    <location>
        <begin position="44"/>
        <end position="264"/>
    </location>
</feature>
<proteinExistence type="predicted"/>